<dbReference type="Proteomes" id="UP000237105">
    <property type="component" value="Unassembled WGS sequence"/>
</dbReference>
<comment type="caution">
    <text evidence="2">The sequence shown here is derived from an EMBL/GenBank/DDBJ whole genome shotgun (WGS) entry which is preliminary data.</text>
</comment>
<dbReference type="AlphaFoldDB" id="A0A2P5DS08"/>
<dbReference type="OrthoDB" id="1096772at2759"/>
<dbReference type="EMBL" id="JXTB01000020">
    <property type="protein sequence ID" value="PON76075.1"/>
    <property type="molecule type" value="Genomic_DNA"/>
</dbReference>
<protein>
    <submittedName>
        <fullName evidence="2">Uncharacterized protein</fullName>
    </submittedName>
</protein>
<gene>
    <name evidence="2" type="ORF">PanWU01x14_037910</name>
</gene>
<evidence type="ECO:0000256" key="1">
    <source>
        <dbReference type="SAM" id="MobiDB-lite"/>
    </source>
</evidence>
<keyword evidence="3" id="KW-1185">Reference proteome</keyword>
<evidence type="ECO:0000313" key="3">
    <source>
        <dbReference type="Proteomes" id="UP000237105"/>
    </source>
</evidence>
<proteinExistence type="predicted"/>
<evidence type="ECO:0000313" key="2">
    <source>
        <dbReference type="EMBL" id="PON76075.1"/>
    </source>
</evidence>
<sequence>MVTMGDKILGHKDLFSFHKKDIVADSSLAPHAKSFTDMVLNKKTMVMPLPSISSIPQQKDAYVSVKVNPTAVEEQLNLFSKNVQKSPDVLVKKIFTSLASDLDKDNTLVHFGYMEDEVEIIDSLEKNKAHYDKDDELATIDENVNTKEDVALNHDLEHILNMDKVVNTELHEEHIEAPTVEVGISDSKDSSSFTESKSDHSLDTSDLSQPRSSHQKIRVSKK</sequence>
<feature type="region of interest" description="Disordered" evidence="1">
    <location>
        <begin position="176"/>
        <end position="222"/>
    </location>
</feature>
<name>A0A2P5DS08_PARAD</name>
<reference evidence="3" key="1">
    <citation type="submission" date="2016-06" db="EMBL/GenBank/DDBJ databases">
        <title>Parallel loss of symbiosis genes in relatives of nitrogen-fixing non-legume Parasponia.</title>
        <authorList>
            <person name="Van Velzen R."/>
            <person name="Holmer R."/>
            <person name="Bu F."/>
            <person name="Rutten L."/>
            <person name="Van Zeijl A."/>
            <person name="Liu W."/>
            <person name="Santuari L."/>
            <person name="Cao Q."/>
            <person name="Sharma T."/>
            <person name="Shen D."/>
            <person name="Roswanjaya Y."/>
            <person name="Wardhani T."/>
            <person name="Kalhor M.S."/>
            <person name="Jansen J."/>
            <person name="Van den Hoogen J."/>
            <person name="Gungor B."/>
            <person name="Hartog M."/>
            <person name="Hontelez J."/>
            <person name="Verver J."/>
            <person name="Yang W.-C."/>
            <person name="Schijlen E."/>
            <person name="Repin R."/>
            <person name="Schilthuizen M."/>
            <person name="Schranz E."/>
            <person name="Heidstra R."/>
            <person name="Miyata K."/>
            <person name="Fedorova E."/>
            <person name="Kohlen W."/>
            <person name="Bisseling T."/>
            <person name="Smit S."/>
            <person name="Geurts R."/>
        </authorList>
    </citation>
    <scope>NUCLEOTIDE SEQUENCE [LARGE SCALE GENOMIC DNA]</scope>
    <source>
        <strain evidence="3">cv. WU1-14</strain>
    </source>
</reference>
<organism evidence="2 3">
    <name type="scientific">Parasponia andersonii</name>
    <name type="common">Sponia andersonii</name>
    <dbReference type="NCBI Taxonomy" id="3476"/>
    <lineage>
        <taxon>Eukaryota</taxon>
        <taxon>Viridiplantae</taxon>
        <taxon>Streptophyta</taxon>
        <taxon>Embryophyta</taxon>
        <taxon>Tracheophyta</taxon>
        <taxon>Spermatophyta</taxon>
        <taxon>Magnoliopsida</taxon>
        <taxon>eudicotyledons</taxon>
        <taxon>Gunneridae</taxon>
        <taxon>Pentapetalae</taxon>
        <taxon>rosids</taxon>
        <taxon>fabids</taxon>
        <taxon>Rosales</taxon>
        <taxon>Cannabaceae</taxon>
        <taxon>Parasponia</taxon>
    </lineage>
</organism>
<feature type="compositionally biased region" description="Basic residues" evidence="1">
    <location>
        <begin position="213"/>
        <end position="222"/>
    </location>
</feature>
<accession>A0A2P5DS08</accession>